<organism evidence="2 3">
    <name type="scientific">Rubus argutus</name>
    <name type="common">Southern blackberry</name>
    <dbReference type="NCBI Taxonomy" id="59490"/>
    <lineage>
        <taxon>Eukaryota</taxon>
        <taxon>Viridiplantae</taxon>
        <taxon>Streptophyta</taxon>
        <taxon>Embryophyta</taxon>
        <taxon>Tracheophyta</taxon>
        <taxon>Spermatophyta</taxon>
        <taxon>Magnoliopsida</taxon>
        <taxon>eudicotyledons</taxon>
        <taxon>Gunneridae</taxon>
        <taxon>Pentapetalae</taxon>
        <taxon>rosids</taxon>
        <taxon>fabids</taxon>
        <taxon>Rosales</taxon>
        <taxon>Rosaceae</taxon>
        <taxon>Rosoideae</taxon>
        <taxon>Rosoideae incertae sedis</taxon>
        <taxon>Rubus</taxon>
    </lineage>
</organism>
<protein>
    <submittedName>
        <fullName evidence="2">Uncharacterized protein</fullName>
    </submittedName>
</protein>
<gene>
    <name evidence="2" type="ORF">M0R45_003889</name>
</gene>
<feature type="region of interest" description="Disordered" evidence="1">
    <location>
        <begin position="1"/>
        <end position="76"/>
    </location>
</feature>
<name>A0AAW1YI46_RUBAR</name>
<comment type="caution">
    <text evidence="2">The sequence shown here is derived from an EMBL/GenBank/DDBJ whole genome shotgun (WGS) entry which is preliminary data.</text>
</comment>
<keyword evidence="3" id="KW-1185">Reference proteome</keyword>
<accession>A0AAW1YI46</accession>
<sequence length="76" mass="8362">MPYRPFRETTIPYESLWNSPQDRVPLQSRGPSNSTGDGPSTSTGDRPSTSLAQGSPGNDDRRSTPEAQRSPDRNDQ</sequence>
<feature type="compositionally biased region" description="Basic and acidic residues" evidence="1">
    <location>
        <begin position="58"/>
        <end position="76"/>
    </location>
</feature>
<feature type="compositionally biased region" description="Polar residues" evidence="1">
    <location>
        <begin position="29"/>
        <end position="56"/>
    </location>
</feature>
<evidence type="ECO:0000313" key="3">
    <source>
        <dbReference type="Proteomes" id="UP001457282"/>
    </source>
</evidence>
<evidence type="ECO:0000313" key="2">
    <source>
        <dbReference type="EMBL" id="KAK9948306.1"/>
    </source>
</evidence>
<dbReference type="Proteomes" id="UP001457282">
    <property type="component" value="Unassembled WGS sequence"/>
</dbReference>
<dbReference type="EMBL" id="JBEDUW010000001">
    <property type="protein sequence ID" value="KAK9948306.1"/>
    <property type="molecule type" value="Genomic_DNA"/>
</dbReference>
<dbReference type="AlphaFoldDB" id="A0AAW1YI46"/>
<proteinExistence type="predicted"/>
<evidence type="ECO:0000256" key="1">
    <source>
        <dbReference type="SAM" id="MobiDB-lite"/>
    </source>
</evidence>
<reference evidence="2 3" key="1">
    <citation type="journal article" date="2023" name="G3 (Bethesda)">
        <title>A chromosome-length genome assembly and annotation of blackberry (Rubus argutus, cv. 'Hillquist').</title>
        <authorList>
            <person name="Bruna T."/>
            <person name="Aryal R."/>
            <person name="Dudchenko O."/>
            <person name="Sargent D.J."/>
            <person name="Mead D."/>
            <person name="Buti M."/>
            <person name="Cavallini A."/>
            <person name="Hytonen T."/>
            <person name="Andres J."/>
            <person name="Pham M."/>
            <person name="Weisz D."/>
            <person name="Mascagni F."/>
            <person name="Usai G."/>
            <person name="Natali L."/>
            <person name="Bassil N."/>
            <person name="Fernandez G.E."/>
            <person name="Lomsadze A."/>
            <person name="Armour M."/>
            <person name="Olukolu B."/>
            <person name="Poorten T."/>
            <person name="Britton C."/>
            <person name="Davik J."/>
            <person name="Ashrafi H."/>
            <person name="Aiden E.L."/>
            <person name="Borodovsky M."/>
            <person name="Worthington M."/>
        </authorList>
    </citation>
    <scope>NUCLEOTIDE SEQUENCE [LARGE SCALE GENOMIC DNA]</scope>
    <source>
        <strain evidence="2">PI 553951</strain>
    </source>
</reference>